<protein>
    <submittedName>
        <fullName evidence="1">618_t:CDS:1</fullName>
    </submittedName>
</protein>
<feature type="non-terminal residue" evidence="1">
    <location>
        <position position="120"/>
    </location>
</feature>
<gene>
    <name evidence="1" type="ORF">DHETER_LOCUS15081</name>
</gene>
<comment type="caution">
    <text evidence="1">The sequence shown here is derived from an EMBL/GenBank/DDBJ whole genome shotgun (WGS) entry which is preliminary data.</text>
</comment>
<proteinExistence type="predicted"/>
<organism evidence="1 2">
    <name type="scientific">Dentiscutata heterogama</name>
    <dbReference type="NCBI Taxonomy" id="1316150"/>
    <lineage>
        <taxon>Eukaryota</taxon>
        <taxon>Fungi</taxon>
        <taxon>Fungi incertae sedis</taxon>
        <taxon>Mucoromycota</taxon>
        <taxon>Glomeromycotina</taxon>
        <taxon>Glomeromycetes</taxon>
        <taxon>Diversisporales</taxon>
        <taxon>Gigasporaceae</taxon>
        <taxon>Dentiscutata</taxon>
    </lineage>
</organism>
<dbReference type="EMBL" id="CAJVPU010049795">
    <property type="protein sequence ID" value="CAG8758083.1"/>
    <property type="molecule type" value="Genomic_DNA"/>
</dbReference>
<accession>A0ACA9QNC2</accession>
<evidence type="ECO:0000313" key="2">
    <source>
        <dbReference type="Proteomes" id="UP000789702"/>
    </source>
</evidence>
<evidence type="ECO:0000313" key="1">
    <source>
        <dbReference type="EMBL" id="CAG8758083.1"/>
    </source>
</evidence>
<feature type="non-terminal residue" evidence="1">
    <location>
        <position position="1"/>
    </location>
</feature>
<reference evidence="1" key="1">
    <citation type="submission" date="2021-06" db="EMBL/GenBank/DDBJ databases">
        <authorList>
            <person name="Kallberg Y."/>
            <person name="Tangrot J."/>
            <person name="Rosling A."/>
        </authorList>
    </citation>
    <scope>NUCLEOTIDE SEQUENCE</scope>
    <source>
        <strain evidence="1">IL203A</strain>
    </source>
</reference>
<sequence length="120" mass="13221">IDGQLTQLAVGRGNNVWGVNSQDNIFRYINGAWHQVPGAATYVGVGADGTVWVVNRDTDWWRIVNNITNIYLRINGDINPSGLWALVGGALIDVSVASDGTVWGVNSDHNIYKWAGYDWF</sequence>
<dbReference type="Proteomes" id="UP000789702">
    <property type="component" value="Unassembled WGS sequence"/>
</dbReference>
<keyword evidence="2" id="KW-1185">Reference proteome</keyword>
<name>A0ACA9QNC2_9GLOM</name>